<reference evidence="4" key="1">
    <citation type="submission" date="2022-03" db="EMBL/GenBank/DDBJ databases">
        <authorList>
            <person name="Tunstrom K."/>
        </authorList>
    </citation>
    <scope>NUCLEOTIDE SEQUENCE</scope>
</reference>
<comment type="caution">
    <text evidence="4">The sequence shown here is derived from an EMBL/GenBank/DDBJ whole genome shotgun (WGS) entry which is preliminary data.</text>
</comment>
<feature type="compositionally biased region" description="Polar residues" evidence="1">
    <location>
        <begin position="168"/>
        <end position="181"/>
    </location>
</feature>
<dbReference type="EMBL" id="CAKOGL010000002">
    <property type="protein sequence ID" value="CAH2084079.1"/>
    <property type="molecule type" value="Genomic_DNA"/>
</dbReference>
<dbReference type="AlphaFoldDB" id="A0AAU9T8Y6"/>
<feature type="compositionally biased region" description="Polar residues" evidence="1">
    <location>
        <begin position="382"/>
        <end position="399"/>
    </location>
</feature>
<keyword evidence="2" id="KW-0472">Membrane</keyword>
<feature type="domain" description="Apple" evidence="3">
    <location>
        <begin position="73"/>
        <end position="156"/>
    </location>
</feature>
<feature type="compositionally biased region" description="Low complexity" evidence="1">
    <location>
        <begin position="784"/>
        <end position="797"/>
    </location>
</feature>
<feature type="compositionally biased region" description="Basic and acidic residues" evidence="1">
    <location>
        <begin position="248"/>
        <end position="260"/>
    </location>
</feature>
<feature type="compositionally biased region" description="Polar residues" evidence="1">
    <location>
        <begin position="798"/>
        <end position="845"/>
    </location>
</feature>
<feature type="compositionally biased region" description="Polar residues" evidence="1">
    <location>
        <begin position="490"/>
        <end position="652"/>
    </location>
</feature>
<feature type="transmembrane region" description="Helical" evidence="2">
    <location>
        <begin position="43"/>
        <end position="62"/>
    </location>
</feature>
<feature type="compositionally biased region" description="Pro residues" evidence="1">
    <location>
        <begin position="352"/>
        <end position="370"/>
    </location>
</feature>
<dbReference type="Proteomes" id="UP001153954">
    <property type="component" value="Unassembled WGS sequence"/>
</dbReference>
<evidence type="ECO:0000259" key="3">
    <source>
        <dbReference type="PROSITE" id="PS50948"/>
    </source>
</evidence>
<feature type="compositionally biased region" description="Basic and acidic residues" evidence="1">
    <location>
        <begin position="226"/>
        <end position="240"/>
    </location>
</feature>
<feature type="compositionally biased region" description="Low complexity" evidence="1">
    <location>
        <begin position="846"/>
        <end position="860"/>
    </location>
</feature>
<keyword evidence="2" id="KW-1133">Transmembrane helix</keyword>
<organism evidence="4 5">
    <name type="scientific">Euphydryas editha</name>
    <name type="common">Edith's checkerspot</name>
    <dbReference type="NCBI Taxonomy" id="104508"/>
    <lineage>
        <taxon>Eukaryota</taxon>
        <taxon>Metazoa</taxon>
        <taxon>Ecdysozoa</taxon>
        <taxon>Arthropoda</taxon>
        <taxon>Hexapoda</taxon>
        <taxon>Insecta</taxon>
        <taxon>Pterygota</taxon>
        <taxon>Neoptera</taxon>
        <taxon>Endopterygota</taxon>
        <taxon>Lepidoptera</taxon>
        <taxon>Glossata</taxon>
        <taxon>Ditrysia</taxon>
        <taxon>Papilionoidea</taxon>
        <taxon>Nymphalidae</taxon>
        <taxon>Nymphalinae</taxon>
        <taxon>Euphydryas</taxon>
    </lineage>
</organism>
<name>A0AAU9T8Y6_EUPED</name>
<feature type="compositionally biased region" description="Polar residues" evidence="1">
    <location>
        <begin position="707"/>
        <end position="745"/>
    </location>
</feature>
<feature type="compositionally biased region" description="Polar residues" evidence="1">
    <location>
        <begin position="424"/>
        <end position="446"/>
    </location>
</feature>
<evidence type="ECO:0000256" key="2">
    <source>
        <dbReference type="SAM" id="Phobius"/>
    </source>
</evidence>
<dbReference type="PROSITE" id="PS50948">
    <property type="entry name" value="PAN"/>
    <property type="match status" value="1"/>
</dbReference>
<feature type="compositionally biased region" description="Polar residues" evidence="1">
    <location>
        <begin position="666"/>
        <end position="676"/>
    </location>
</feature>
<evidence type="ECO:0000313" key="4">
    <source>
        <dbReference type="EMBL" id="CAH2084079.1"/>
    </source>
</evidence>
<proteinExistence type="predicted"/>
<keyword evidence="5" id="KW-1185">Reference proteome</keyword>
<evidence type="ECO:0000313" key="5">
    <source>
        <dbReference type="Proteomes" id="UP001153954"/>
    </source>
</evidence>
<accession>A0AAU9T8Y6</accession>
<evidence type="ECO:0000256" key="1">
    <source>
        <dbReference type="SAM" id="MobiDB-lite"/>
    </source>
</evidence>
<feature type="compositionally biased region" description="Polar residues" evidence="1">
    <location>
        <begin position="759"/>
        <end position="783"/>
    </location>
</feature>
<feature type="region of interest" description="Disordered" evidence="1">
    <location>
        <begin position="899"/>
        <end position="983"/>
    </location>
</feature>
<keyword evidence="2" id="KW-0812">Transmembrane</keyword>
<dbReference type="InterPro" id="IPR003609">
    <property type="entry name" value="Pan_app"/>
</dbReference>
<feature type="compositionally biased region" description="Basic and acidic residues" evidence="1">
    <location>
        <begin position="908"/>
        <end position="917"/>
    </location>
</feature>
<feature type="compositionally biased region" description="Basic and acidic residues" evidence="1">
    <location>
        <begin position="188"/>
        <end position="198"/>
    </location>
</feature>
<feature type="compositionally biased region" description="Low complexity" evidence="1">
    <location>
        <begin position="653"/>
        <end position="665"/>
    </location>
</feature>
<feature type="region of interest" description="Disordered" evidence="1">
    <location>
        <begin position="158"/>
        <end position="864"/>
    </location>
</feature>
<gene>
    <name evidence="4" type="ORF">EEDITHA_LOCUS689</name>
</gene>
<protein>
    <recommendedName>
        <fullName evidence="3">Apple domain-containing protein</fullName>
    </recommendedName>
</protein>
<sequence>MPRKFWPSCIGPKRIVTPKIYATIFAKPKLNGRMFYMLHVRMFYILVLCPVLLASGVLTLTIDSQLGTSVEDCFERISIGEQLPRDFIYRNVTELTTVECETICKQDKQCQSYDYGVGAKGNATCDLSKTDEKEIKEKNLFKKNPDYDVYVRRFNCEQSPPTPIEQPFDTNNNENSENGTQHRPVVRPNEDDSKRPLSDDLPYDNRPQASYASNRPHRPGYNSFNDRPDDNSALRPENDRPPSYGVHKPQEIPYRPERPYRNVTRPDPYDQVYFQDPYKKPRPGSWRPDPYHPSQPGDEIQDIYGPEPFKPQRPEYVTEKPQYQYIIRPNRKPYPKPEEQGYNQPKPEYPKPDPYGPERPIDPIRPPNRPYKPTRPYDKPSYSYTDQYASNYGTSQDNSIYLEIYDPPRPYKPNIDERPYYGASSGQSYGQNYGYNSYLNQNSNYGEQRPQKPSYGGSSGLNDDSGYGYKPPYKHKPSYDSYHHSLSSHNQASYGENYASNQQYYNQSPTSGYGTQVSNTYGGNQYENTQNVYGNQISGGQSSRPLNSYGQNGYNEQQSNNYGGSNSKYGSNHSDKTQLTNSQSSYGNQAPGSYGGQSNSYGTNQEYNSNTQNGYGNQDTGKYGSQSNRYGSSQDSQNNKYTSSQNGYGNQASSSYEGQSSQYGSTQDSQDNKYTNSQSGYGNQVSSGYGGQSSQYGSTQDSHDNKYTSSQSGYGNQATSGYGGQSNYQNHKYPSSHSGYGNQATSGYGGQSNQYGSTPDYQNNKYPSSESGYGSQVTSGYDKQTNQQYGSQNYQNNKVTNTQSGYGSQALSTGSQTNHYDNNQGGYGNQVLNAYDNNQSSHKYGSQNNQYDSQNNQVSNHGGSEFNLDYSNYHGSHLGYGIHHLYGIKPGSYENDSSNYRPLITSNDRYEKFRPNDRPGYQDTKPLQDPKPSQSGYGQDRDSGYNQPGSIPGYDIDKQDIKPVYEQGFGKPNGPSYIMRPNGDIVTSKPVAVGQFGRGPGKDISYEGK</sequence>
<feature type="compositionally biased region" description="Low complexity" evidence="1">
    <location>
        <begin position="677"/>
        <end position="700"/>
    </location>
</feature>